<evidence type="ECO:0000256" key="7">
    <source>
        <dbReference type="ARBA" id="ARBA00023136"/>
    </source>
</evidence>
<dbReference type="PANTHER" id="PTHR21716:SF53">
    <property type="entry name" value="PERMEASE PERM-RELATED"/>
    <property type="match status" value="1"/>
</dbReference>
<keyword evidence="7 8" id="KW-0472">Membrane</keyword>
<feature type="transmembrane region" description="Helical" evidence="8">
    <location>
        <begin position="359"/>
        <end position="392"/>
    </location>
</feature>
<evidence type="ECO:0000256" key="4">
    <source>
        <dbReference type="ARBA" id="ARBA00022475"/>
    </source>
</evidence>
<feature type="transmembrane region" description="Helical" evidence="8">
    <location>
        <begin position="117"/>
        <end position="138"/>
    </location>
</feature>
<organism evidence="9 10">
    <name type="scientific">Trueperella bernardiae</name>
    <dbReference type="NCBI Taxonomy" id="59561"/>
    <lineage>
        <taxon>Bacteria</taxon>
        <taxon>Bacillati</taxon>
        <taxon>Actinomycetota</taxon>
        <taxon>Actinomycetes</taxon>
        <taxon>Actinomycetales</taxon>
        <taxon>Actinomycetaceae</taxon>
        <taxon>Trueperella</taxon>
    </lineage>
</organism>
<evidence type="ECO:0000256" key="5">
    <source>
        <dbReference type="ARBA" id="ARBA00022692"/>
    </source>
</evidence>
<evidence type="ECO:0000313" key="9">
    <source>
        <dbReference type="EMBL" id="KTF03661.1"/>
    </source>
</evidence>
<dbReference type="Proteomes" id="UP000054404">
    <property type="component" value="Unassembled WGS sequence"/>
</dbReference>
<dbReference type="RefSeq" id="WP_070808060.1">
    <property type="nucleotide sequence ID" value="NZ_LNIZ01000007.1"/>
</dbReference>
<evidence type="ECO:0000256" key="1">
    <source>
        <dbReference type="ARBA" id="ARBA00004651"/>
    </source>
</evidence>
<evidence type="ECO:0000256" key="3">
    <source>
        <dbReference type="ARBA" id="ARBA00022448"/>
    </source>
</evidence>
<keyword evidence="5 8" id="KW-0812">Transmembrane</keyword>
<keyword evidence="3" id="KW-0813">Transport</keyword>
<sequence>MMNWNCGRKKASTEKAQVATDEAQVAAIAAGKSTGTWGGMVAPPAAMNSALGVPHWLAKYGLASWMLIGLGIVIVAIAWILGAVTEVFLGVFLSFVLTAVLYPIVSWLSKYMPRTAATALAMLFGFIVFGGMVSYVVYSVANEWDSLANQFQDGVNSILDFFTRDNLPWHLSRQDLSEAISNAVSTGTDWIQSNAGAIAQTVLANASNFAVVMTILALSLFVTFFFLAQGPQMWLWFLNLLPARNRYRSHLGATAGWVAFSGYARGTVIISIINGILAFIFLSIVGVPLSAPLAVLVLIGTFIPLVGAPAAMVVAMIVALASGGLVKFIVVGVGIAGIGQIEGHLLQPLIMGRQVALHPIVVAIGVAAGGFAGGLVGAVIAIPLMAIAWSVYRTLRQGDEEMTELPDIPQEKVLPEED</sequence>
<keyword evidence="10" id="KW-1185">Reference proteome</keyword>
<evidence type="ECO:0000256" key="2">
    <source>
        <dbReference type="ARBA" id="ARBA00009773"/>
    </source>
</evidence>
<keyword evidence="6 8" id="KW-1133">Transmembrane helix</keyword>
<dbReference type="PATRIC" id="fig|59561.3.peg.1440"/>
<dbReference type="AlphaFoldDB" id="A0A0W1KJ40"/>
<dbReference type="EMBL" id="LNIZ01000007">
    <property type="protein sequence ID" value="KTF03661.1"/>
    <property type="molecule type" value="Genomic_DNA"/>
</dbReference>
<gene>
    <name evidence="9" type="ORF">AQZ59_01449</name>
</gene>
<proteinExistence type="inferred from homology"/>
<name>A0A0W1KJ40_9ACTO</name>
<feature type="transmembrane region" description="Helical" evidence="8">
    <location>
        <begin position="62"/>
        <end position="81"/>
    </location>
</feature>
<feature type="transmembrane region" description="Helical" evidence="8">
    <location>
        <begin position="87"/>
        <end position="105"/>
    </location>
</feature>
<evidence type="ECO:0000256" key="6">
    <source>
        <dbReference type="ARBA" id="ARBA00022989"/>
    </source>
</evidence>
<evidence type="ECO:0000256" key="8">
    <source>
        <dbReference type="SAM" id="Phobius"/>
    </source>
</evidence>
<evidence type="ECO:0000313" key="10">
    <source>
        <dbReference type="Proteomes" id="UP000054404"/>
    </source>
</evidence>
<dbReference type="InterPro" id="IPR002549">
    <property type="entry name" value="AI-2E-like"/>
</dbReference>
<comment type="subcellular location">
    <subcellularLocation>
        <location evidence="1">Cell membrane</location>
        <topology evidence="1">Multi-pass membrane protein</topology>
    </subcellularLocation>
</comment>
<comment type="similarity">
    <text evidence="2">Belongs to the autoinducer-2 exporter (AI-2E) (TC 2.A.86) family.</text>
</comment>
<feature type="transmembrane region" description="Helical" evidence="8">
    <location>
        <begin position="313"/>
        <end position="339"/>
    </location>
</feature>
<keyword evidence="4" id="KW-1003">Cell membrane</keyword>
<dbReference type="STRING" id="59561.AQZ59_01449"/>
<dbReference type="GO" id="GO:0005886">
    <property type="term" value="C:plasma membrane"/>
    <property type="evidence" value="ECO:0007669"/>
    <property type="project" value="UniProtKB-SubCell"/>
</dbReference>
<dbReference type="PANTHER" id="PTHR21716">
    <property type="entry name" value="TRANSMEMBRANE PROTEIN"/>
    <property type="match status" value="1"/>
</dbReference>
<protein>
    <submittedName>
        <fullName evidence="9">Pheromone autoinducer 2 transporter</fullName>
    </submittedName>
</protein>
<comment type="caution">
    <text evidence="9">The sequence shown here is derived from an EMBL/GenBank/DDBJ whole genome shotgun (WGS) entry which is preliminary data.</text>
</comment>
<accession>A0A0W1KJ40</accession>
<dbReference type="Pfam" id="PF01594">
    <property type="entry name" value="AI-2E_transport"/>
    <property type="match status" value="1"/>
</dbReference>
<reference evidence="9 10" key="1">
    <citation type="submission" date="2015-11" db="EMBL/GenBank/DDBJ databases">
        <title>Draft Genome Sequence of the Type Strain Trueperella bernardiae LCDC 89-0504T, Isolated from Blood Culture.</title>
        <authorList>
            <person name="Bernier A.-M."/>
            <person name="Bernard K."/>
        </authorList>
    </citation>
    <scope>NUCLEOTIDE SEQUENCE [LARGE SCALE GENOMIC DNA]</scope>
    <source>
        <strain evidence="9 10">LCDC 89-0504</strain>
    </source>
</reference>
<feature type="transmembrane region" description="Helical" evidence="8">
    <location>
        <begin position="209"/>
        <end position="228"/>
    </location>
</feature>
<dbReference type="GO" id="GO:0055085">
    <property type="term" value="P:transmembrane transport"/>
    <property type="evidence" value="ECO:0007669"/>
    <property type="project" value="TreeGrafter"/>
</dbReference>